<evidence type="ECO:0000313" key="7">
    <source>
        <dbReference type="Proteomes" id="UP000034036"/>
    </source>
</evidence>
<gene>
    <name evidence="6" type="ORF">UV11_C0013G0032</name>
</gene>
<protein>
    <recommendedName>
        <fullName evidence="5">Bacterial type II secretion system protein E domain-containing protein</fullName>
    </recommendedName>
</protein>
<dbReference type="SMART" id="SM00382">
    <property type="entry name" value="AAA"/>
    <property type="match status" value="1"/>
</dbReference>
<evidence type="ECO:0000313" key="6">
    <source>
        <dbReference type="EMBL" id="KKS47808.1"/>
    </source>
</evidence>
<dbReference type="InterPro" id="IPR001482">
    <property type="entry name" value="T2SS/T4SS_dom"/>
</dbReference>
<comment type="caution">
    <text evidence="6">The sequence shown here is derived from an EMBL/GenBank/DDBJ whole genome shotgun (WGS) entry which is preliminary data.</text>
</comment>
<proteinExistence type="inferred from homology"/>
<dbReference type="Pfam" id="PF00437">
    <property type="entry name" value="T2SSE"/>
    <property type="match status" value="1"/>
</dbReference>
<organism evidence="6 7">
    <name type="scientific">Candidatus Giovannonibacteria bacterium GW2011_GWF2_42_19</name>
    <dbReference type="NCBI Taxonomy" id="1618659"/>
    <lineage>
        <taxon>Bacteria</taxon>
        <taxon>Candidatus Giovannoniibacteriota</taxon>
    </lineage>
</organism>
<evidence type="ECO:0000256" key="3">
    <source>
        <dbReference type="ARBA" id="ARBA00022840"/>
    </source>
</evidence>
<dbReference type="AlphaFoldDB" id="A0A0G1CDU1"/>
<dbReference type="CDD" id="cd01129">
    <property type="entry name" value="PulE-GspE-like"/>
    <property type="match status" value="1"/>
</dbReference>
<dbReference type="EMBL" id="LCDF01000013">
    <property type="protein sequence ID" value="KKS47808.1"/>
    <property type="molecule type" value="Genomic_DNA"/>
</dbReference>
<evidence type="ECO:0000256" key="4">
    <source>
        <dbReference type="SAM" id="MobiDB-lite"/>
    </source>
</evidence>
<dbReference type="STRING" id="1618659.UV11_C0013G0032"/>
<dbReference type="PANTHER" id="PTHR30258:SF1">
    <property type="entry name" value="PROTEIN TRANSPORT PROTEIN HOFB HOMOLOG"/>
    <property type="match status" value="1"/>
</dbReference>
<sequence length="267" mass="29480">MERMKHELSRPNGMILTTGPTGSGKTTTLYAFVKEVNEPGVKIVTIEDPIEYHLERVVQTQVDEAKGYDFSNGLRSIVRQDPDIILVGEIRDLPTAETAMHAALTGHLVFSTLHTNDAAGTIPRLIDLGVKPNIIAPAINVAMAQRLVRKLCQKCAKDDTATTEELKKIKDEMALMPENKKPDLTNIKIKRPVGCPLCNQSGYKGRVGVFEVFFIDEKIEQLILSDPSEGAIKEAAFKQGMATLKQEGILKIIRGVTTFEELERIVG</sequence>
<name>A0A0G1CDU1_9BACT</name>
<evidence type="ECO:0000256" key="2">
    <source>
        <dbReference type="ARBA" id="ARBA00022741"/>
    </source>
</evidence>
<dbReference type="PROSITE" id="PS00662">
    <property type="entry name" value="T2SP_E"/>
    <property type="match status" value="1"/>
</dbReference>
<accession>A0A0G1CDU1</accession>
<dbReference type="GO" id="GO:0005886">
    <property type="term" value="C:plasma membrane"/>
    <property type="evidence" value="ECO:0007669"/>
    <property type="project" value="TreeGrafter"/>
</dbReference>
<dbReference type="Gene3D" id="3.40.50.300">
    <property type="entry name" value="P-loop containing nucleotide triphosphate hydrolases"/>
    <property type="match status" value="1"/>
</dbReference>
<feature type="domain" description="Bacterial type II secretion system protein E" evidence="5">
    <location>
        <begin position="78"/>
        <end position="92"/>
    </location>
</feature>
<feature type="region of interest" description="Disordered" evidence="4">
    <location>
        <begin position="1"/>
        <end position="20"/>
    </location>
</feature>
<dbReference type="SUPFAM" id="SSF52540">
    <property type="entry name" value="P-loop containing nucleoside triphosphate hydrolases"/>
    <property type="match status" value="1"/>
</dbReference>
<evidence type="ECO:0000259" key="5">
    <source>
        <dbReference type="PROSITE" id="PS00662"/>
    </source>
</evidence>
<dbReference type="GO" id="GO:0016887">
    <property type="term" value="F:ATP hydrolysis activity"/>
    <property type="evidence" value="ECO:0007669"/>
    <property type="project" value="TreeGrafter"/>
</dbReference>
<dbReference type="GO" id="GO:0005524">
    <property type="term" value="F:ATP binding"/>
    <property type="evidence" value="ECO:0007669"/>
    <property type="project" value="UniProtKB-KW"/>
</dbReference>
<dbReference type="PANTHER" id="PTHR30258">
    <property type="entry name" value="TYPE II SECRETION SYSTEM PROTEIN GSPE-RELATED"/>
    <property type="match status" value="1"/>
</dbReference>
<evidence type="ECO:0000256" key="1">
    <source>
        <dbReference type="ARBA" id="ARBA00006611"/>
    </source>
</evidence>
<comment type="similarity">
    <text evidence="1">Belongs to the GSP E family.</text>
</comment>
<dbReference type="Proteomes" id="UP000034036">
    <property type="component" value="Unassembled WGS sequence"/>
</dbReference>
<dbReference type="InterPro" id="IPR003593">
    <property type="entry name" value="AAA+_ATPase"/>
</dbReference>
<reference evidence="6" key="1">
    <citation type="journal article" date="2015" name="Nature">
        <title>rRNA introns, odd ribosomes, and small enigmatic genomes across a large radiation of phyla.</title>
        <authorList>
            <person name="Brown C.T."/>
            <person name="Hug L.A."/>
            <person name="Thomas B.C."/>
            <person name="Sharon I."/>
            <person name="Castelle C.J."/>
            <person name="Singh A."/>
            <person name="Wilkins M.J."/>
            <person name="Williams K.H."/>
            <person name="Banfield J.F."/>
        </authorList>
    </citation>
    <scope>NUCLEOTIDE SEQUENCE [LARGE SCALE GENOMIC DNA]</scope>
</reference>
<keyword evidence="3" id="KW-0067">ATP-binding</keyword>
<keyword evidence="2" id="KW-0547">Nucleotide-binding</keyword>
<dbReference type="InterPro" id="IPR027417">
    <property type="entry name" value="P-loop_NTPase"/>
</dbReference>